<gene>
    <name evidence="1" type="ORF">FHX81_3233</name>
</gene>
<name>A0A543JDF3_9PSEU</name>
<sequence>MIVMAPKPPIVLRTSVVDAVDSPCEEGMMNSRAMAAAA</sequence>
<protein>
    <submittedName>
        <fullName evidence="1">Uncharacterized protein</fullName>
    </submittedName>
</protein>
<accession>A0A543JDF3</accession>
<comment type="caution">
    <text evidence="1">The sequence shown here is derived from an EMBL/GenBank/DDBJ whole genome shotgun (WGS) entry which is preliminary data.</text>
</comment>
<organism evidence="1 2">
    <name type="scientific">Saccharothrix saharensis</name>
    <dbReference type="NCBI Taxonomy" id="571190"/>
    <lineage>
        <taxon>Bacteria</taxon>
        <taxon>Bacillati</taxon>
        <taxon>Actinomycetota</taxon>
        <taxon>Actinomycetes</taxon>
        <taxon>Pseudonocardiales</taxon>
        <taxon>Pseudonocardiaceae</taxon>
        <taxon>Saccharothrix</taxon>
    </lineage>
</organism>
<dbReference type="Proteomes" id="UP000316628">
    <property type="component" value="Unassembled WGS sequence"/>
</dbReference>
<proteinExistence type="predicted"/>
<dbReference type="AlphaFoldDB" id="A0A543JDF3"/>
<evidence type="ECO:0000313" key="2">
    <source>
        <dbReference type="Proteomes" id="UP000316628"/>
    </source>
</evidence>
<keyword evidence="2" id="KW-1185">Reference proteome</keyword>
<evidence type="ECO:0000313" key="1">
    <source>
        <dbReference type="EMBL" id="TQM80883.1"/>
    </source>
</evidence>
<reference evidence="1 2" key="1">
    <citation type="submission" date="2019-06" db="EMBL/GenBank/DDBJ databases">
        <title>Sequencing the genomes of 1000 actinobacteria strains.</title>
        <authorList>
            <person name="Klenk H.-P."/>
        </authorList>
    </citation>
    <scope>NUCLEOTIDE SEQUENCE [LARGE SCALE GENOMIC DNA]</scope>
    <source>
        <strain evidence="1 2">DSM 45456</strain>
    </source>
</reference>
<dbReference type="EMBL" id="VFPP01000001">
    <property type="protein sequence ID" value="TQM80883.1"/>
    <property type="molecule type" value="Genomic_DNA"/>
</dbReference>